<reference evidence="1" key="1">
    <citation type="submission" date="2021-06" db="EMBL/GenBank/DDBJ databases">
        <title>Halomicroarcula sp. F24A a new haloarchaeum isolated from saline soil.</title>
        <authorList>
            <person name="Duran-Viseras A."/>
            <person name="Sanchez-Porro C."/>
            <person name="Ventosa A."/>
        </authorList>
    </citation>
    <scope>NUCLEOTIDE SEQUENCE</scope>
    <source>
        <strain evidence="1">F24A</strain>
    </source>
</reference>
<keyword evidence="2" id="KW-1185">Reference proteome</keyword>
<dbReference type="EMBL" id="RKLQ01000005">
    <property type="protein sequence ID" value="MBX0305724.1"/>
    <property type="molecule type" value="Genomic_DNA"/>
</dbReference>
<sequence>MGQDITRANPDQIEPGEEYEWYDNATFGGYERKGIPVQKTKAQYDFYEKQAEAACTFQVSESGGATCQIGRLLEIDGEPDQTLKLEMDPVWRGFLNQIGLGTCEITFLTYVADDDTPEFTTDKSDWYDSQTHVQASKKNGGSDAYEDWEMAELYVEPDDISDGDVLRFATAVTVSGTADRLYSSSEADAFTDDDTDNYPDGHISYGTVTVSWT</sequence>
<protein>
    <submittedName>
        <fullName evidence="1">Uncharacterized protein</fullName>
    </submittedName>
</protein>
<accession>A0A8J7YM40</accession>
<evidence type="ECO:0000313" key="1">
    <source>
        <dbReference type="EMBL" id="MBX0305724.1"/>
    </source>
</evidence>
<dbReference type="RefSeq" id="WP_220589917.1">
    <property type="nucleotide sequence ID" value="NZ_RKLQ01000005.1"/>
</dbReference>
<evidence type="ECO:0000313" key="2">
    <source>
        <dbReference type="Proteomes" id="UP000783863"/>
    </source>
</evidence>
<proteinExistence type="predicted"/>
<organism evidence="1 2">
    <name type="scientific">Haloarcula salinisoli</name>
    <dbReference type="NCBI Taxonomy" id="2487746"/>
    <lineage>
        <taxon>Archaea</taxon>
        <taxon>Methanobacteriati</taxon>
        <taxon>Methanobacteriota</taxon>
        <taxon>Stenosarchaea group</taxon>
        <taxon>Halobacteria</taxon>
        <taxon>Halobacteriales</taxon>
        <taxon>Haloarculaceae</taxon>
        <taxon>Haloarcula</taxon>
    </lineage>
</organism>
<dbReference type="AlphaFoldDB" id="A0A8J7YM40"/>
<dbReference type="Proteomes" id="UP000783863">
    <property type="component" value="Unassembled WGS sequence"/>
</dbReference>
<comment type="caution">
    <text evidence="1">The sequence shown here is derived from an EMBL/GenBank/DDBJ whole genome shotgun (WGS) entry which is preliminary data.</text>
</comment>
<name>A0A8J7YM40_9EURY</name>
<gene>
    <name evidence="1" type="ORF">EGD98_18940</name>
</gene>